<feature type="region of interest" description="Disordered" evidence="1">
    <location>
        <begin position="211"/>
        <end position="242"/>
    </location>
</feature>
<gene>
    <name evidence="3" type="ORF">EJ08DRAFT_677247</name>
</gene>
<dbReference type="OrthoDB" id="3927383at2759"/>
<dbReference type="EMBL" id="MU007023">
    <property type="protein sequence ID" value="KAF2433025.1"/>
    <property type="molecule type" value="Genomic_DNA"/>
</dbReference>
<dbReference type="Proteomes" id="UP000800235">
    <property type="component" value="Unassembled WGS sequence"/>
</dbReference>
<feature type="compositionally biased region" description="Pro residues" evidence="1">
    <location>
        <begin position="151"/>
        <end position="170"/>
    </location>
</feature>
<evidence type="ECO:0000256" key="2">
    <source>
        <dbReference type="SAM" id="Phobius"/>
    </source>
</evidence>
<keyword evidence="4" id="KW-1185">Reference proteome</keyword>
<feature type="transmembrane region" description="Helical" evidence="2">
    <location>
        <begin position="447"/>
        <end position="467"/>
    </location>
</feature>
<accession>A0A9P4U0Q8</accession>
<feature type="transmembrane region" description="Helical" evidence="2">
    <location>
        <begin position="7"/>
        <end position="26"/>
    </location>
</feature>
<feature type="region of interest" description="Disordered" evidence="1">
    <location>
        <begin position="145"/>
        <end position="177"/>
    </location>
</feature>
<feature type="transmembrane region" description="Helical" evidence="2">
    <location>
        <begin position="402"/>
        <end position="427"/>
    </location>
</feature>
<reference evidence="3" key="1">
    <citation type="journal article" date="2020" name="Stud. Mycol.">
        <title>101 Dothideomycetes genomes: a test case for predicting lifestyles and emergence of pathogens.</title>
        <authorList>
            <person name="Haridas S."/>
            <person name="Albert R."/>
            <person name="Binder M."/>
            <person name="Bloem J."/>
            <person name="Labutti K."/>
            <person name="Salamov A."/>
            <person name="Andreopoulos B."/>
            <person name="Baker S."/>
            <person name="Barry K."/>
            <person name="Bills G."/>
            <person name="Bluhm B."/>
            <person name="Cannon C."/>
            <person name="Castanera R."/>
            <person name="Culley D."/>
            <person name="Daum C."/>
            <person name="Ezra D."/>
            <person name="Gonzalez J."/>
            <person name="Henrissat B."/>
            <person name="Kuo A."/>
            <person name="Liang C."/>
            <person name="Lipzen A."/>
            <person name="Lutzoni F."/>
            <person name="Magnuson J."/>
            <person name="Mondo S."/>
            <person name="Nolan M."/>
            <person name="Ohm R."/>
            <person name="Pangilinan J."/>
            <person name="Park H.-J."/>
            <person name="Ramirez L."/>
            <person name="Alfaro M."/>
            <person name="Sun H."/>
            <person name="Tritt A."/>
            <person name="Yoshinaga Y."/>
            <person name="Zwiers L.-H."/>
            <person name="Turgeon B."/>
            <person name="Goodwin S."/>
            <person name="Spatafora J."/>
            <person name="Crous P."/>
            <person name="Grigoriev I."/>
        </authorList>
    </citation>
    <scope>NUCLEOTIDE SEQUENCE</scope>
    <source>
        <strain evidence="3">CBS 130266</strain>
    </source>
</reference>
<keyword evidence="2" id="KW-1133">Transmembrane helix</keyword>
<proteinExistence type="predicted"/>
<evidence type="ECO:0000313" key="3">
    <source>
        <dbReference type="EMBL" id="KAF2433025.1"/>
    </source>
</evidence>
<sequence length="509" mass="55316">MALPKTPIVATVLQVFAFVFGILILIPGNGVMEDAYIMSMNTSKMGHDSLVNSNTFTMNNSNPLFVAITNTRPNFDGVSHVMSGLNDAIMARLEMNMSNPKTAERFYNTSVRDAIRDGKELIHSERGQTKIASGIADFLNGMVAQMKRGPPSNPTPPSGPPPSSPPPPKAPMLRSRRRREIDVDRIQEKVAEDPEKSVNLYEMLESLERNALSESGPQDIQASHVSSKRQLGQEKPQPPIPQGNPWAPLQKAFFENAPIISVALKKGAIQGMNAQMEALRKAVPIYDFYSIYNSGICWGFYKSGGARETIGCGSSSDWKDVDITPNVQRLVQLQAPDAKLVGRIGLGNHAERLLGAMRVMAMIAFVTRLLAIISLAFSMVGSVVGIIAASKGWLPAGKVVRVNFLLSMIAVSNVAPNGLGTLISFMASGIITAPMNDMQGIQVNLGWGFLALVIIGMVFSIAGTVAWHRMSKRLIKLGEEARAEVERQRADSFEHGQVTEVMVAKGNKF</sequence>
<comment type="caution">
    <text evidence="3">The sequence shown here is derived from an EMBL/GenBank/DDBJ whole genome shotgun (WGS) entry which is preliminary data.</text>
</comment>
<evidence type="ECO:0000256" key="1">
    <source>
        <dbReference type="SAM" id="MobiDB-lite"/>
    </source>
</evidence>
<keyword evidence="2" id="KW-0812">Transmembrane</keyword>
<evidence type="ECO:0000313" key="4">
    <source>
        <dbReference type="Proteomes" id="UP000800235"/>
    </source>
</evidence>
<keyword evidence="2" id="KW-0472">Membrane</keyword>
<organism evidence="3 4">
    <name type="scientific">Tothia fuscella</name>
    <dbReference type="NCBI Taxonomy" id="1048955"/>
    <lineage>
        <taxon>Eukaryota</taxon>
        <taxon>Fungi</taxon>
        <taxon>Dikarya</taxon>
        <taxon>Ascomycota</taxon>
        <taxon>Pezizomycotina</taxon>
        <taxon>Dothideomycetes</taxon>
        <taxon>Pleosporomycetidae</taxon>
        <taxon>Venturiales</taxon>
        <taxon>Cylindrosympodiaceae</taxon>
        <taxon>Tothia</taxon>
    </lineage>
</organism>
<dbReference type="AlphaFoldDB" id="A0A9P4U0Q8"/>
<name>A0A9P4U0Q8_9PEZI</name>
<feature type="transmembrane region" description="Helical" evidence="2">
    <location>
        <begin position="369"/>
        <end position="390"/>
    </location>
</feature>
<protein>
    <submittedName>
        <fullName evidence="3">Uncharacterized protein</fullName>
    </submittedName>
</protein>
<feature type="compositionally biased region" description="Polar residues" evidence="1">
    <location>
        <begin position="212"/>
        <end position="230"/>
    </location>
</feature>